<evidence type="ECO:0000313" key="2">
    <source>
        <dbReference type="EMBL" id="SFK53768.1"/>
    </source>
</evidence>
<organism evidence="2 3">
    <name type="scientific">Falsiroseomonas stagni DSM 19981</name>
    <dbReference type="NCBI Taxonomy" id="1123062"/>
    <lineage>
        <taxon>Bacteria</taxon>
        <taxon>Pseudomonadati</taxon>
        <taxon>Pseudomonadota</taxon>
        <taxon>Alphaproteobacteria</taxon>
        <taxon>Acetobacterales</taxon>
        <taxon>Roseomonadaceae</taxon>
        <taxon>Falsiroseomonas</taxon>
    </lineage>
</organism>
<gene>
    <name evidence="2" type="ORF">SAMN02745775_103312</name>
</gene>
<evidence type="ECO:0000256" key="1">
    <source>
        <dbReference type="SAM" id="Phobius"/>
    </source>
</evidence>
<protein>
    <submittedName>
        <fullName evidence="2">Uncharacterized protein</fullName>
    </submittedName>
</protein>
<sequence>MTEPPAALRQVLLPGEEVCWHGRPRATEGIGWGIGLSLFGIFWTVMVARAPFDGPIFINNVPVDDPATRWAAWAVFLFVGIAMSLALPGLMMAVRRTAYAVTDRRVLEVMRLPVIGSLHSYLPARIWGTERANKRGAEATGCLDILRPAPSGQPAGAGGALVRFFAIQDDIGAQAAVHALVAAPRPTMHDAPGPAPALQALFDPTLRPGEALLWAAQPDRAAYAWATLVPSVLILFFLSPVFVALLGDQFSDPMAIGYGAFLLVAPGLAWRRASFTAYGVTTERVIVLDRRPARGIRTTWPLGVIERIERSWPLAGAGSLAVRHARDRDAEGHPARLVLRALPDAAAAEAALFVALDGLRRDAAAPTRQDATP</sequence>
<feature type="transmembrane region" description="Helical" evidence="1">
    <location>
        <begin position="70"/>
        <end position="94"/>
    </location>
</feature>
<keyword evidence="1" id="KW-1133">Transmembrane helix</keyword>
<evidence type="ECO:0000313" key="3">
    <source>
        <dbReference type="Proteomes" id="UP000199473"/>
    </source>
</evidence>
<name>A0A1I4ABI2_9PROT</name>
<feature type="transmembrane region" description="Helical" evidence="1">
    <location>
        <begin position="30"/>
        <end position="50"/>
    </location>
</feature>
<keyword evidence="1" id="KW-0812">Transmembrane</keyword>
<dbReference type="Proteomes" id="UP000199473">
    <property type="component" value="Unassembled WGS sequence"/>
</dbReference>
<keyword evidence="3" id="KW-1185">Reference proteome</keyword>
<dbReference type="OrthoDB" id="199424at2"/>
<dbReference type="EMBL" id="FOSQ01000003">
    <property type="protein sequence ID" value="SFK53768.1"/>
    <property type="molecule type" value="Genomic_DNA"/>
</dbReference>
<dbReference type="RefSeq" id="WP_092959576.1">
    <property type="nucleotide sequence ID" value="NZ_FOSQ01000003.1"/>
</dbReference>
<feature type="transmembrane region" description="Helical" evidence="1">
    <location>
        <begin position="253"/>
        <end position="270"/>
    </location>
</feature>
<dbReference type="STRING" id="1123062.SAMN02745775_103312"/>
<keyword evidence="1" id="KW-0472">Membrane</keyword>
<dbReference type="AlphaFoldDB" id="A0A1I4ABI2"/>
<feature type="transmembrane region" description="Helical" evidence="1">
    <location>
        <begin position="222"/>
        <end position="247"/>
    </location>
</feature>
<proteinExistence type="predicted"/>
<reference evidence="2 3" key="1">
    <citation type="submission" date="2016-10" db="EMBL/GenBank/DDBJ databases">
        <authorList>
            <person name="de Groot N.N."/>
        </authorList>
    </citation>
    <scope>NUCLEOTIDE SEQUENCE [LARGE SCALE GENOMIC DNA]</scope>
    <source>
        <strain evidence="2 3">DSM 19981</strain>
    </source>
</reference>
<accession>A0A1I4ABI2</accession>